<feature type="transmembrane region" description="Helical" evidence="1">
    <location>
        <begin position="140"/>
        <end position="167"/>
    </location>
</feature>
<feature type="transmembrane region" description="Helical" evidence="1">
    <location>
        <begin position="52"/>
        <end position="72"/>
    </location>
</feature>
<organism evidence="2">
    <name type="scientific">mine drainage metagenome</name>
    <dbReference type="NCBI Taxonomy" id="410659"/>
    <lineage>
        <taxon>unclassified sequences</taxon>
        <taxon>metagenomes</taxon>
        <taxon>ecological metagenomes</taxon>
    </lineage>
</organism>
<keyword evidence="1" id="KW-0812">Transmembrane</keyword>
<sequence>MEARQVGAGNGWNWIVDGFGLFRKSPVIWIALFLIYVLIAMALSTIKVLGPILLNLLAPVFMAGFMLGCKAVDEGDELEINHLFAGFRQHTSGLITVGGIYLAGIIVIVGVVFIATGNAALLGQNPGQGDPASLAENGKLLLLMLTALAAIVPLVMAYWFAPALVVFHDIKPVEAMKLSFHACLRNMLPFLVYSLISMLLMLLAMLPLGLGLLVMIPTITASLYASYKDIFNPSSGAGGEITA</sequence>
<dbReference type="AlphaFoldDB" id="A0A1J5Q7M2"/>
<dbReference type="InterPro" id="IPR047798">
    <property type="entry name" value="BPSS1780-like"/>
</dbReference>
<dbReference type="EMBL" id="MLJW01001258">
    <property type="protein sequence ID" value="OIQ79186.1"/>
    <property type="molecule type" value="Genomic_DNA"/>
</dbReference>
<evidence type="ECO:0000313" key="2">
    <source>
        <dbReference type="EMBL" id="OIQ79186.1"/>
    </source>
</evidence>
<accession>A0A1J5Q7M2</accession>
<keyword evidence="1" id="KW-0472">Membrane</keyword>
<evidence type="ECO:0000256" key="1">
    <source>
        <dbReference type="SAM" id="Phobius"/>
    </source>
</evidence>
<keyword evidence="1" id="KW-1133">Transmembrane helix</keyword>
<reference evidence="2" key="1">
    <citation type="submission" date="2016-10" db="EMBL/GenBank/DDBJ databases">
        <title>Sequence of Gallionella enrichment culture.</title>
        <authorList>
            <person name="Poehlein A."/>
            <person name="Muehling M."/>
            <person name="Daniel R."/>
        </authorList>
    </citation>
    <scope>NUCLEOTIDE SEQUENCE</scope>
</reference>
<name>A0A1J5Q7M2_9ZZZZ</name>
<protein>
    <recommendedName>
        <fullName evidence="3">Transmembrane protein</fullName>
    </recommendedName>
</protein>
<comment type="caution">
    <text evidence="2">The sequence shown here is derived from an EMBL/GenBank/DDBJ whole genome shotgun (WGS) entry which is preliminary data.</text>
</comment>
<gene>
    <name evidence="2" type="ORF">GALL_390790</name>
</gene>
<feature type="transmembrane region" description="Helical" evidence="1">
    <location>
        <begin position="27"/>
        <end position="46"/>
    </location>
</feature>
<evidence type="ECO:0008006" key="3">
    <source>
        <dbReference type="Google" id="ProtNLM"/>
    </source>
</evidence>
<feature type="transmembrane region" description="Helical" evidence="1">
    <location>
        <begin position="188"/>
        <end position="216"/>
    </location>
</feature>
<dbReference type="NCBIfam" id="NF041043">
    <property type="entry name" value="BPSS1780_fam"/>
    <property type="match status" value="1"/>
</dbReference>
<proteinExistence type="predicted"/>
<feature type="transmembrane region" description="Helical" evidence="1">
    <location>
        <begin position="93"/>
        <end position="120"/>
    </location>
</feature>